<feature type="domain" description="CBS" evidence="6">
    <location>
        <begin position="275"/>
        <end position="327"/>
    </location>
</feature>
<proteinExistence type="inferred from homology"/>
<organism evidence="8 9">
    <name type="scientific">Haloferula chungangensis</name>
    <dbReference type="NCBI Taxonomy" id="1048331"/>
    <lineage>
        <taxon>Bacteria</taxon>
        <taxon>Pseudomonadati</taxon>
        <taxon>Verrucomicrobiota</taxon>
        <taxon>Verrucomicrobiia</taxon>
        <taxon>Verrucomicrobiales</taxon>
        <taxon>Verrucomicrobiaceae</taxon>
        <taxon>Haloferula</taxon>
    </lineage>
</organism>
<dbReference type="InterPro" id="IPR050986">
    <property type="entry name" value="GutQ/KpsF_isomerases"/>
</dbReference>
<evidence type="ECO:0000256" key="4">
    <source>
        <dbReference type="PIRNR" id="PIRNR004692"/>
    </source>
</evidence>
<keyword evidence="9" id="KW-1185">Reference proteome</keyword>
<comment type="caution">
    <text evidence="8">The sequence shown here is derived from an EMBL/GenBank/DDBJ whole genome shotgun (WGS) entry which is preliminary data.</text>
</comment>
<dbReference type="PROSITE" id="PS51371">
    <property type="entry name" value="CBS"/>
    <property type="match status" value="2"/>
</dbReference>
<evidence type="ECO:0000313" key="9">
    <source>
        <dbReference type="Proteomes" id="UP001596472"/>
    </source>
</evidence>
<comment type="similarity">
    <text evidence="1 4">Belongs to the SIS family. GutQ/KpsF subfamily.</text>
</comment>
<keyword evidence="2" id="KW-0677">Repeat</keyword>
<protein>
    <submittedName>
        <fullName evidence="8">SIS domain-containing protein</fullName>
    </submittedName>
</protein>
<dbReference type="Pfam" id="PF00571">
    <property type="entry name" value="CBS"/>
    <property type="match status" value="2"/>
</dbReference>
<dbReference type="Pfam" id="PF01380">
    <property type="entry name" value="SIS"/>
    <property type="match status" value="1"/>
</dbReference>
<evidence type="ECO:0000259" key="6">
    <source>
        <dbReference type="PROSITE" id="PS51371"/>
    </source>
</evidence>
<feature type="domain" description="CBS" evidence="6">
    <location>
        <begin position="208"/>
        <end position="271"/>
    </location>
</feature>
<evidence type="ECO:0000256" key="2">
    <source>
        <dbReference type="ARBA" id="ARBA00022737"/>
    </source>
</evidence>
<dbReference type="PANTHER" id="PTHR42745:SF1">
    <property type="entry name" value="ARABINOSE 5-PHOSPHATE ISOMERASE KDSD"/>
    <property type="match status" value="1"/>
</dbReference>
<evidence type="ECO:0000256" key="1">
    <source>
        <dbReference type="ARBA" id="ARBA00008165"/>
    </source>
</evidence>
<dbReference type="PIRSF" id="PIRSF004692">
    <property type="entry name" value="KdsD_KpsF"/>
    <property type="match status" value="1"/>
</dbReference>
<dbReference type="InterPro" id="IPR046348">
    <property type="entry name" value="SIS_dom_sf"/>
</dbReference>
<dbReference type="PANTHER" id="PTHR42745">
    <property type="match status" value="1"/>
</dbReference>
<dbReference type="SUPFAM" id="SSF53697">
    <property type="entry name" value="SIS domain"/>
    <property type="match status" value="1"/>
</dbReference>
<evidence type="ECO:0000259" key="7">
    <source>
        <dbReference type="PROSITE" id="PS51464"/>
    </source>
</evidence>
<gene>
    <name evidence="8" type="ORF">ACFQY0_14020</name>
</gene>
<dbReference type="CDD" id="cd05014">
    <property type="entry name" value="SIS_Kpsf"/>
    <property type="match status" value="1"/>
</dbReference>
<sequence length="327" mass="33912">MIGGMDAVAHGKRVIELEAGALQAMQERLGEPFARAVGMLKVVLDARGKIVVVGIGKSGNIGHKIAATLNSTGSTAVVLNSQNALHGDLGLISDGDAVVVLSYSGETVELLDLLPHIKRFDVKVIALTGKPESTLSQHSDVTLDTSVEREACPMNLAPTSSSTAMLVMGDALAMVLLEARGFDAEQFARFHPGGALGRALLTKVADIMRADDQLAQVSETASVQDALVAMSSARAGACVVLAADGKLAGIFTHGDFARSYQADPMVGGKPVAELMTRGPICVSADSLAAEAVKTIGSHRIDDVVVLDAEGKPVGLVDTQDLARLKIV</sequence>
<dbReference type="CDD" id="cd04604">
    <property type="entry name" value="CBS_pair_SIS_assoc"/>
    <property type="match status" value="1"/>
</dbReference>
<dbReference type="InterPro" id="IPR004800">
    <property type="entry name" value="KdsD/KpsF-type"/>
</dbReference>
<dbReference type="Gene3D" id="3.10.580.10">
    <property type="entry name" value="CBS-domain"/>
    <property type="match status" value="1"/>
</dbReference>
<dbReference type="PROSITE" id="PS51464">
    <property type="entry name" value="SIS"/>
    <property type="match status" value="1"/>
</dbReference>
<evidence type="ECO:0000256" key="3">
    <source>
        <dbReference type="ARBA" id="ARBA00023122"/>
    </source>
</evidence>
<keyword evidence="3 5" id="KW-0129">CBS domain</keyword>
<dbReference type="EMBL" id="JBHTBS010000007">
    <property type="protein sequence ID" value="MFC7338307.1"/>
    <property type="molecule type" value="Genomic_DNA"/>
</dbReference>
<accession>A0ABW2L7G4</accession>
<dbReference type="Gene3D" id="3.40.50.10490">
    <property type="entry name" value="Glucose-6-phosphate isomerase like protein, domain 1"/>
    <property type="match status" value="1"/>
</dbReference>
<dbReference type="NCBIfam" id="TIGR00393">
    <property type="entry name" value="kpsF"/>
    <property type="match status" value="1"/>
</dbReference>
<evidence type="ECO:0000313" key="8">
    <source>
        <dbReference type="EMBL" id="MFC7338307.1"/>
    </source>
</evidence>
<reference evidence="9" key="1">
    <citation type="journal article" date="2019" name="Int. J. Syst. Evol. Microbiol.">
        <title>The Global Catalogue of Microorganisms (GCM) 10K type strain sequencing project: providing services to taxonomists for standard genome sequencing and annotation.</title>
        <authorList>
            <consortium name="The Broad Institute Genomics Platform"/>
            <consortium name="The Broad Institute Genome Sequencing Center for Infectious Disease"/>
            <person name="Wu L."/>
            <person name="Ma J."/>
        </authorList>
    </citation>
    <scope>NUCLEOTIDE SEQUENCE [LARGE SCALE GENOMIC DNA]</scope>
    <source>
        <strain evidence="9">CGMCC 4.1467</strain>
    </source>
</reference>
<evidence type="ECO:0000256" key="5">
    <source>
        <dbReference type="PROSITE-ProRule" id="PRU00703"/>
    </source>
</evidence>
<dbReference type="InterPro" id="IPR046342">
    <property type="entry name" value="CBS_dom_sf"/>
</dbReference>
<feature type="domain" description="SIS" evidence="7">
    <location>
        <begin position="39"/>
        <end position="182"/>
    </location>
</feature>
<dbReference type="InterPro" id="IPR000644">
    <property type="entry name" value="CBS_dom"/>
</dbReference>
<dbReference type="Proteomes" id="UP001596472">
    <property type="component" value="Unassembled WGS sequence"/>
</dbReference>
<dbReference type="InterPro" id="IPR035474">
    <property type="entry name" value="SIS_Kpsf"/>
</dbReference>
<dbReference type="SMART" id="SM00116">
    <property type="entry name" value="CBS"/>
    <property type="match status" value="2"/>
</dbReference>
<dbReference type="InterPro" id="IPR001347">
    <property type="entry name" value="SIS_dom"/>
</dbReference>
<name>A0ABW2L7G4_9BACT</name>